<accession>A0A6I8SUG2</accession>
<keyword evidence="2" id="KW-0963">Cytoplasm</keyword>
<dbReference type="Ensembl" id="ENSXETT00000087570">
    <property type="protein sequence ID" value="ENSXETP00000079092"/>
    <property type="gene ID" value="ENSXETG00000036288"/>
</dbReference>
<protein>
    <submittedName>
        <fullName evidence="6">ALMS1, centrosome and basal body associated protein</fullName>
    </submittedName>
</protein>
<name>A0A6I8QZR4_XENTR</name>
<comment type="subcellular location">
    <subcellularLocation>
        <location evidence="1">Cytoplasm</location>
        <location evidence="1">Cytoskeleton</location>
        <location evidence="1">Microtubule organizing center</location>
        <location evidence="1">Centrosome</location>
    </subcellularLocation>
</comment>
<dbReference type="PANTHER" id="PTHR21553:SF22">
    <property type="entry name" value="CENTROSOME-ASSOCIATED PROTEIN ALMS1"/>
    <property type="match status" value="1"/>
</dbReference>
<keyword evidence="3" id="KW-0206">Cytoskeleton</keyword>
<feature type="region of interest" description="Disordered" evidence="4">
    <location>
        <begin position="2065"/>
        <end position="2089"/>
    </location>
</feature>
<feature type="compositionally biased region" description="Basic and acidic residues" evidence="4">
    <location>
        <begin position="2124"/>
        <end position="2137"/>
    </location>
</feature>
<feature type="region of interest" description="Disordered" evidence="4">
    <location>
        <begin position="739"/>
        <end position="758"/>
    </location>
</feature>
<feature type="region of interest" description="Disordered" evidence="4">
    <location>
        <begin position="2191"/>
        <end position="2260"/>
    </location>
</feature>
<feature type="region of interest" description="Disordered" evidence="4">
    <location>
        <begin position="1796"/>
        <end position="1816"/>
    </location>
</feature>
<feature type="compositionally biased region" description="Polar residues" evidence="4">
    <location>
        <begin position="556"/>
        <end position="575"/>
    </location>
</feature>
<feature type="region of interest" description="Disordered" evidence="4">
    <location>
        <begin position="1620"/>
        <end position="1691"/>
    </location>
</feature>
<gene>
    <name evidence="6" type="primary">alms1</name>
</gene>
<feature type="compositionally biased region" description="Polar residues" evidence="4">
    <location>
        <begin position="2211"/>
        <end position="2234"/>
    </location>
</feature>
<feature type="region of interest" description="Disordered" evidence="4">
    <location>
        <begin position="304"/>
        <end position="349"/>
    </location>
</feature>
<feature type="region of interest" description="Disordered" evidence="4">
    <location>
        <begin position="2123"/>
        <end position="2177"/>
    </location>
</feature>
<dbReference type="Pfam" id="PF15309">
    <property type="entry name" value="ALMS_motif"/>
    <property type="match status" value="1"/>
</dbReference>
<feature type="compositionally biased region" description="Polar residues" evidence="4">
    <location>
        <begin position="533"/>
        <end position="548"/>
    </location>
</feature>
<feature type="compositionally biased region" description="Low complexity" evidence="4">
    <location>
        <begin position="2490"/>
        <end position="2500"/>
    </location>
</feature>
<feature type="region of interest" description="Disordered" evidence="4">
    <location>
        <begin position="2386"/>
        <end position="2410"/>
    </location>
</feature>
<reference evidence="6" key="2">
    <citation type="submission" date="2020-05" db="UniProtKB">
        <authorList>
            <consortium name="Ensembl"/>
        </authorList>
    </citation>
    <scope>IDENTIFICATION</scope>
</reference>
<accession>A0A6I8QZR4</accession>
<feature type="region of interest" description="Disordered" evidence="4">
    <location>
        <begin position="2595"/>
        <end position="2615"/>
    </location>
</feature>
<feature type="region of interest" description="Disordered" evidence="4">
    <location>
        <begin position="2456"/>
        <end position="2515"/>
    </location>
</feature>
<feature type="region of interest" description="Disordered" evidence="4">
    <location>
        <begin position="2306"/>
        <end position="2341"/>
    </location>
</feature>
<organism evidence="6">
    <name type="scientific">Xenopus tropicalis</name>
    <name type="common">Western clawed frog</name>
    <name type="synonym">Silurana tropicalis</name>
    <dbReference type="NCBI Taxonomy" id="8364"/>
    <lineage>
        <taxon>Eukaryota</taxon>
        <taxon>Metazoa</taxon>
        <taxon>Chordata</taxon>
        <taxon>Craniata</taxon>
        <taxon>Vertebrata</taxon>
        <taxon>Euteleostomi</taxon>
        <taxon>Amphibia</taxon>
        <taxon>Batrachia</taxon>
        <taxon>Anura</taxon>
        <taxon>Pipoidea</taxon>
        <taxon>Pipidae</taxon>
        <taxon>Xenopodinae</taxon>
        <taxon>Xenopus</taxon>
        <taxon>Silurana</taxon>
    </lineage>
</organism>
<feature type="region of interest" description="Disordered" evidence="4">
    <location>
        <begin position="1"/>
        <end position="21"/>
    </location>
</feature>
<feature type="compositionally biased region" description="Basic and acidic residues" evidence="4">
    <location>
        <begin position="2313"/>
        <end position="2341"/>
    </location>
</feature>
<feature type="compositionally biased region" description="Polar residues" evidence="4">
    <location>
        <begin position="858"/>
        <end position="880"/>
    </location>
</feature>
<feature type="compositionally biased region" description="Basic and acidic residues" evidence="4">
    <location>
        <begin position="2157"/>
        <end position="2166"/>
    </location>
</feature>
<evidence type="ECO:0000256" key="3">
    <source>
        <dbReference type="ARBA" id="ARBA00023212"/>
    </source>
</evidence>
<evidence type="ECO:0000313" key="6">
    <source>
        <dbReference type="Ensembl" id="ENSXETP00000079092"/>
    </source>
</evidence>
<dbReference type="Ensembl" id="ENSXETT00000097574">
    <property type="protein sequence ID" value="ENSXETP00000075041"/>
    <property type="gene ID" value="ENSXETG00000036288"/>
</dbReference>
<evidence type="ECO:0000256" key="4">
    <source>
        <dbReference type="SAM" id="MobiDB-lite"/>
    </source>
</evidence>
<feature type="compositionally biased region" description="Basic and acidic residues" evidence="4">
    <location>
        <begin position="2595"/>
        <end position="2609"/>
    </location>
</feature>
<dbReference type="PANTHER" id="PTHR21553">
    <property type="entry name" value="ALMS1-RELATED"/>
    <property type="match status" value="1"/>
</dbReference>
<dbReference type="Ensembl" id="ENSXETT00000100016">
    <property type="protein sequence ID" value="ENSXETP00000098408"/>
    <property type="gene ID" value="ENSXETG00000036288"/>
</dbReference>
<dbReference type="GeneTree" id="ENSGT00940000153123"/>
<evidence type="ECO:0000256" key="2">
    <source>
        <dbReference type="ARBA" id="ARBA00022490"/>
    </source>
</evidence>
<feature type="compositionally biased region" description="Basic and acidic residues" evidence="4">
    <location>
        <begin position="320"/>
        <end position="331"/>
    </location>
</feature>
<reference evidence="6" key="1">
    <citation type="journal article" date="2010" name="Science">
        <title>The genome of the Western clawed frog Xenopus tropicalis.</title>
        <authorList>
            <person name="Hellsten U."/>
            <person name="Harland R.M."/>
            <person name="Gilchrist M.J."/>
            <person name="Hendrix D."/>
            <person name="Jurka J."/>
            <person name="Kapitonov V."/>
            <person name="Ovcharenko I."/>
            <person name="Putnam N.H."/>
            <person name="Shu S."/>
            <person name="Taher L."/>
            <person name="Blitz I.L."/>
            <person name="Blumberg B."/>
            <person name="Dichmann D.S."/>
            <person name="Dubchak I."/>
            <person name="Amaya E."/>
            <person name="Detter J.C."/>
            <person name="Fletcher R."/>
            <person name="Gerhard D.S."/>
            <person name="Goodstein D."/>
            <person name="Graves T."/>
            <person name="Grigoriev I.V."/>
            <person name="Grimwood J."/>
            <person name="Kawashima T."/>
            <person name="Lindquist E."/>
            <person name="Lucas S.M."/>
            <person name="Mead P.E."/>
            <person name="Mitros T."/>
            <person name="Ogino H."/>
            <person name="Ohta Y."/>
            <person name="Poliakov A.V."/>
            <person name="Pollet N."/>
            <person name="Robert J."/>
            <person name="Salamov A."/>
            <person name="Sater A.K."/>
            <person name="Schmutz J."/>
            <person name="Terry A."/>
            <person name="Vize P.D."/>
            <person name="Warren W.C."/>
            <person name="Wells D."/>
            <person name="Wills A."/>
            <person name="Wilson R.K."/>
            <person name="Zimmerman L.B."/>
            <person name="Zorn A.M."/>
            <person name="Grainger R."/>
            <person name="Grammer T."/>
            <person name="Khokha M.K."/>
            <person name="Richardson P.M."/>
            <person name="Rokhsar D.S."/>
        </authorList>
    </citation>
    <scope>NUCLEOTIDE SEQUENCE [LARGE SCALE GENOMIC DNA]</scope>
    <source>
        <strain evidence="6">Nigerian</strain>
    </source>
</reference>
<feature type="compositionally biased region" description="Low complexity" evidence="4">
    <location>
        <begin position="304"/>
        <end position="319"/>
    </location>
</feature>
<dbReference type="GO" id="GO:0005813">
    <property type="term" value="C:centrosome"/>
    <property type="evidence" value="ECO:0007669"/>
    <property type="project" value="UniProtKB-SubCell"/>
</dbReference>
<evidence type="ECO:0000259" key="5">
    <source>
        <dbReference type="Pfam" id="PF15309"/>
    </source>
</evidence>
<feature type="compositionally biased region" description="Polar residues" evidence="4">
    <location>
        <begin position="1639"/>
        <end position="1650"/>
    </location>
</feature>
<dbReference type="Bgee" id="ENSXETG00000036288">
    <property type="expression patterns" value="Expressed in testis and 13 other cell types or tissues"/>
</dbReference>
<proteinExistence type="predicted"/>
<sequence length="2909" mass="316946">MAGEAEKPLGTEEPTLIATTPPVSRFYLLEEDVSQSSSPGTQISSASGISLGEAIRQSASKGMESWYQLPAEEDASSIMPPLSETGALAEQTEFPTLEEGTLHSEPDETKGHALGLVHSIQFETQDSRLSPCLPLLISTSTQGHKLFDETLYQQTELDFAPLSGSLDISEFPGHTTKSLLISDAVTLTAKEVSLDVAGENVTLTQNPLPLSPEEDHETTNLHYLSQHPLPSTQKDFDFAHLAPTISDTDKTISETLQAAPHDEQYASPIENLDMVFSQEDGSFLDSSVPAPVLLELLEKEVGISGSSEVSSTSSSSENVSNKKDLHSEEQTYNRSQMQGLDGPGKTSDQYLLEGETFRDSSEIDFNAESFESAESLHASRPNRSHHSGITVRLAKGPPSVPGNNDLHKELCAEIQQRYRDRMLRRSAEGLNEKDTSSLTEAFTDPNSGKDDTVVEVHSSMARDELTISSRCSIERGHKDSEISPAVNPTAEDNSFIGRLAYPISQSTPGTFTGKSGKNQLTGRLMQIKAKLTGSNMSLNEEPLSNASTEPVFKKPQSLQSSRGYAESSDSQTSQSPDRRRIQSLPSLNYIEKVGAWNTNQSFDALVLRGLTGISPKKKAYNAVADSLNRMLSKQSDSALPKSGLSAMSRGTGSMNNLNATKTDPSGTPQLIRSQSCTTVPMGSTERADANTQGEVVIPVSESHDVQRVDKVLPMDYNFSDHLPRKEQPVDYKEAIDMSGSSQEIASQTQQPKADVGSSTVAMDRFSDVSPDNELLSSSCSSGHTNQMHSLTSLEVDNYVPLWAASPEEVKEINIEERIPTYLRNLGIDQSPTTILTPFAPKGPIREPEFSPSELRTIKGSTATPNRSMRFSEGGSQSAADVSQSSLYSTASTTSVSIPMGSDAGRDSPLQTEMLSQFSSSSTRDRPISQCDMATRFGEDNETLLPGLKSEKVETGILGHEFQSVEISAVPPLSMELQCNMESTEASNRVKQLIDHFECKTISPDQHVSSTSDVEATDFFGLASVSGIPLQKPAMEDSFSSGSVSGIPLQKPAMADSFSLASVSGIPLQKQALADSFSLASVSGIPLQKPALADSFSLASVSGIPLQKPALADSFSSASVSGIPLQKPFLADSFSSVSVSGIPLQKPAMADSFSSVSVSGIPLQKPAMADSFSSVSVSGIPLQKPAMADSFSSVSVSGIPLQKPAMADSFSSMSVSGIPLQKPALDSVNDSFVGSKTLKEIRKLLAEAETVGFDESAHGYSFSSRVKDISSSSLPMWLKTSDSVAPTAGNSRFTSLGDGQLPEISWDASLSSSLTYDNLQMKDSPVKVGWDDSLASTDKFKDSTDLEKELEGQNQPIPQFKQEKLFERAEPEGFSEVMAVNKVTFYAPFRDGRRSDIVNTISEATECTSGHLHSITSAVRGLEQAQVVTGLSYGRLSEKATESDDSSADSLAGRVKSLLKKDAPLMHTAQTGTSTDGKEAKTRASMQLKLANCSSITETILNDEDRRRIEEIKRELIEGAKESQLGQNPCCANADRMSDHWRKSEPFRLHMTPSPDLGQSSPRMHPKLLERAPEQLAPLTTAETFNKENAHTYVKEESRLLEEAFVPQTLKLTDLDFREASGTKRELSQQGAPAHPPLSGESSKPVTSITFSSRKRSSPLSLSSSSERTCPAETSPAVRPRSHDGSDPNKLILSAPAKSLSVSDTPVVAPQDTPASHLATEYRHWQHSPTPDSSECSLHAHNSFALCNLTCTDNEGSITSLAPQISPYSHPDFHEDVPLTVGLDQSFHSEHSSYRTEGIDGRAHSSPEPCMPASHPAAASPARKAISCVHVQISPKQEDSKKLDFDPKLLSGSACVNNVAKLQAEEPDLSPSRAANLPGKEGALIKQDLADEKLTLSSLHLHTKPSDSGIRPPVSSLSTPESAASVVLGRIPLHDATTQITTESPAKTTFSAEIFIDSREKDIISRSPDVTANTTPERQPLYHARLSPATDQPLLVPYRPHGSPELFYVPYTDGLSRISPVSTIESSHTGSNDAVSPKFPVEVLGSGTDSLSDSAMVRHKEGIYSKGSSPKLAWEASTAPHKGNSSETLPTISAVRHTLEKEPEHQMGSDTKPPRTALTQGNFQYERDSRLDNQRERPSLLSSHTEDNEFFPLTPEIDFNRDQRRDGSPSLRWNSPAEGSLLRNAKTISFPFSKSSPSLKVTGSSPLPGKVSPTSLGGRSVTNGRNGENSYTNGRYMSVTRESDGHKRLHKSQATLDQSSVSQQSLDDLWARYTNRKKLQQSESKSNHELSLVERLDRLARLLHNSSSHSPLSAKDEPLADLEQSKNHVKERSWEGSGHKGERWYDKKLSGTGLHVGGRYSLDEIDITSHADESSVGSDLYPLLQSAKSDSAPSETGTATQTGSEVTTQTLESSSTLKTVSSSASTIDTIRLINAFGPERVCPSSRLSRLYSAIDLQKRRSEESTGKPSRNPAARIDTGGLHRSLNKTPESVSSASTSDSSWQPRPALKSKRSNKYLNKGVQAGNLEIVNSATKKNTRDVGTVFPSPRGDPHKPLTQGHGQKEERFWDSSVFTQRGGRSKQVAAQGLSWFVPTEDLKSDSRKENRSDMKKGPSVSWYEPLTNTKPWREPLREKNVEEVRDQLNKSHLDPPENKALKPFVKVTLQESLKTHRPDFIFRSGERVKRLHLIAEERKLQTVFQSEREKLFNQPAKAGEWETAQQQLQDYRLNQKNRMIPKKEMVQHSKRIYEQLPEVKKRREAEKRRQEYESYRLKAQLFRKVCFVHLIHQALQYLCSHIISALLDIIPWPGTQPAHRIDIIPSLGTRPGTQPAHRIDIIPSLGTRPGTQPAHRIDIIPSLGTRPGTQPAHRIDIILSLGTRPGTQPAHRIDIIPSLGTRPGTQPAHRIDIIPS</sequence>
<dbReference type="InterPro" id="IPR029299">
    <property type="entry name" value="ALMS_motif"/>
</dbReference>
<feature type="region of interest" description="Disordered" evidence="4">
    <location>
        <begin position="2527"/>
        <end position="2561"/>
    </location>
</feature>
<accession>A0A6I8QRY2</accession>
<feature type="region of interest" description="Disordered" evidence="4">
    <location>
        <begin position="533"/>
        <end position="582"/>
    </location>
</feature>
<feature type="compositionally biased region" description="Basic and acidic residues" evidence="4">
    <location>
        <begin position="1"/>
        <end position="10"/>
    </location>
</feature>
<dbReference type="FunCoup" id="A0A6I8QZR4">
    <property type="interactions" value="1491"/>
</dbReference>
<feature type="region of interest" description="Disordered" evidence="4">
    <location>
        <begin position="372"/>
        <end position="404"/>
    </location>
</feature>
<feature type="compositionally biased region" description="Polar residues" evidence="4">
    <location>
        <begin position="2386"/>
        <end position="2408"/>
    </location>
</feature>
<evidence type="ECO:0000256" key="1">
    <source>
        <dbReference type="ARBA" id="ARBA00004300"/>
    </source>
</evidence>
<feature type="region of interest" description="Disordered" evidence="4">
    <location>
        <begin position="857"/>
        <end position="880"/>
    </location>
</feature>
<feature type="region of interest" description="Disordered" evidence="4">
    <location>
        <begin position="429"/>
        <end position="450"/>
    </location>
</feature>
<feature type="domain" description="ALMS motif" evidence="5">
    <location>
        <begin position="2657"/>
        <end position="2777"/>
    </location>
</feature>
<dbReference type="InParanoid" id="A0A6I8QZR4"/>
<feature type="compositionally biased region" description="Polar residues" evidence="4">
    <location>
        <begin position="436"/>
        <end position="446"/>
    </location>
</feature>